<dbReference type="Proteomes" id="UP000075398">
    <property type="component" value="Unassembled WGS sequence"/>
</dbReference>
<evidence type="ECO:0000313" key="2">
    <source>
        <dbReference type="EMBL" id="KYC46557.1"/>
    </source>
</evidence>
<gene>
    <name evidence="2" type="ORF">AMQ22_02107</name>
</gene>
<organism evidence="2 3">
    <name type="scientific">Candidatus Methanofastidiosum methylothiophilum</name>
    <dbReference type="NCBI Taxonomy" id="1705564"/>
    <lineage>
        <taxon>Archaea</taxon>
        <taxon>Methanobacteriati</taxon>
        <taxon>Methanobacteriota</taxon>
        <taxon>Stenosarchaea group</taxon>
        <taxon>Candidatus Methanofastidiosia</taxon>
        <taxon>Candidatus Methanofastidiosales</taxon>
        <taxon>Candidatus Methanofastidiosaceae</taxon>
        <taxon>Candidatus Methanofastidiosum</taxon>
    </lineage>
</organism>
<keyword evidence="1" id="KW-0472">Membrane</keyword>
<keyword evidence="1" id="KW-1133">Transmembrane helix</keyword>
<proteinExistence type="predicted"/>
<dbReference type="AlphaFoldDB" id="A0A150INM7"/>
<sequence>MYFDKLIPIGFIIVLIGVVIIMSGVILSTFNQGQDSKIETAGVILIGPIPIIFGNSKSLIFISTAGALILMIVYFLMSRGEFIR</sequence>
<dbReference type="Pfam" id="PF01998">
    <property type="entry name" value="DUF131"/>
    <property type="match status" value="1"/>
</dbReference>
<dbReference type="PATRIC" id="fig|1705409.3.peg.2253"/>
<reference evidence="2 3" key="1">
    <citation type="journal article" date="2016" name="ISME J.">
        <title>Chasing the elusive Euryarchaeota class WSA2: genomes reveal a uniquely fastidious methyl-reducing methanogen.</title>
        <authorList>
            <person name="Nobu M.K."/>
            <person name="Narihiro T."/>
            <person name="Kuroda K."/>
            <person name="Mei R."/>
            <person name="Liu W.T."/>
        </authorList>
    </citation>
    <scope>NUCLEOTIDE SEQUENCE [LARGE SCALE GENOMIC DNA]</scope>
    <source>
        <strain evidence="2">U1lsi0528_Bin055</strain>
    </source>
</reference>
<dbReference type="NCBIfam" id="TIGR00304">
    <property type="entry name" value="TIGR00304 family membrane protein"/>
    <property type="match status" value="1"/>
</dbReference>
<name>A0A150INM7_9EURY</name>
<dbReference type="InterPro" id="IPR002849">
    <property type="entry name" value="DUF131"/>
</dbReference>
<dbReference type="EMBL" id="LNGC01000189">
    <property type="protein sequence ID" value="KYC46557.1"/>
    <property type="molecule type" value="Genomic_DNA"/>
</dbReference>
<comment type="caution">
    <text evidence="2">The sequence shown here is derived from an EMBL/GenBank/DDBJ whole genome shotgun (WGS) entry which is preliminary data.</text>
</comment>
<evidence type="ECO:0000313" key="3">
    <source>
        <dbReference type="Proteomes" id="UP000075398"/>
    </source>
</evidence>
<feature type="transmembrane region" description="Helical" evidence="1">
    <location>
        <begin position="6"/>
        <end position="30"/>
    </location>
</feature>
<evidence type="ECO:0008006" key="4">
    <source>
        <dbReference type="Google" id="ProtNLM"/>
    </source>
</evidence>
<keyword evidence="1" id="KW-0812">Transmembrane</keyword>
<accession>A0A150INM7</accession>
<protein>
    <recommendedName>
        <fullName evidence="4">TIGR00304 family protein</fullName>
    </recommendedName>
</protein>
<feature type="transmembrane region" description="Helical" evidence="1">
    <location>
        <begin position="59"/>
        <end position="77"/>
    </location>
</feature>
<evidence type="ECO:0000256" key="1">
    <source>
        <dbReference type="SAM" id="Phobius"/>
    </source>
</evidence>